<evidence type="ECO:0000256" key="7">
    <source>
        <dbReference type="ARBA" id="ARBA00022729"/>
    </source>
</evidence>
<evidence type="ECO:0000256" key="6">
    <source>
        <dbReference type="ARBA" id="ARBA00022692"/>
    </source>
</evidence>
<dbReference type="InterPro" id="IPR037066">
    <property type="entry name" value="Plug_dom_sf"/>
</dbReference>
<gene>
    <name evidence="19" type="ORF">ACFODZ_15865</name>
</gene>
<reference evidence="20" key="1">
    <citation type="journal article" date="2019" name="Int. J. Syst. Evol. Microbiol.">
        <title>The Global Catalogue of Microorganisms (GCM) 10K type strain sequencing project: providing services to taxonomists for standard genome sequencing and annotation.</title>
        <authorList>
            <consortium name="The Broad Institute Genomics Platform"/>
            <consortium name="The Broad Institute Genome Sequencing Center for Infectious Disease"/>
            <person name="Wu L."/>
            <person name="Ma J."/>
        </authorList>
    </citation>
    <scope>NUCLEOTIDE SEQUENCE [LARGE SCALE GENOMIC DNA]</scope>
    <source>
        <strain evidence="20">KCTC 42953</strain>
    </source>
</reference>
<evidence type="ECO:0000256" key="9">
    <source>
        <dbReference type="ARBA" id="ARBA00023065"/>
    </source>
</evidence>
<keyword evidence="12 19" id="KW-0675">Receptor</keyword>
<dbReference type="CDD" id="cd01347">
    <property type="entry name" value="ligand_gated_channel"/>
    <property type="match status" value="1"/>
</dbReference>
<comment type="similarity">
    <text evidence="2 14 15">Belongs to the TonB-dependent receptor family.</text>
</comment>
<dbReference type="PROSITE" id="PS52016">
    <property type="entry name" value="TONB_DEPENDENT_REC_3"/>
    <property type="match status" value="1"/>
</dbReference>
<keyword evidence="11 14" id="KW-0472">Membrane</keyword>
<keyword evidence="6 14" id="KW-0812">Transmembrane</keyword>
<dbReference type="NCBIfam" id="TIGR01783">
    <property type="entry name" value="TonB-siderophor"/>
    <property type="match status" value="1"/>
</dbReference>
<dbReference type="Gene3D" id="2.40.170.20">
    <property type="entry name" value="TonB-dependent receptor, beta-barrel domain"/>
    <property type="match status" value="1"/>
</dbReference>
<dbReference type="InterPro" id="IPR039426">
    <property type="entry name" value="TonB-dep_rcpt-like"/>
</dbReference>
<evidence type="ECO:0000256" key="15">
    <source>
        <dbReference type="RuleBase" id="RU003357"/>
    </source>
</evidence>
<keyword evidence="3 14" id="KW-0813">Transport</keyword>
<evidence type="ECO:0000256" key="1">
    <source>
        <dbReference type="ARBA" id="ARBA00004571"/>
    </source>
</evidence>
<keyword evidence="9" id="KW-0406">Ion transport</keyword>
<dbReference type="InterPro" id="IPR036942">
    <property type="entry name" value="Beta-barrel_TonB_sf"/>
</dbReference>
<dbReference type="PANTHER" id="PTHR32552">
    <property type="entry name" value="FERRICHROME IRON RECEPTOR-RELATED"/>
    <property type="match status" value="1"/>
</dbReference>
<evidence type="ECO:0000256" key="2">
    <source>
        <dbReference type="ARBA" id="ARBA00009810"/>
    </source>
</evidence>
<evidence type="ECO:0000313" key="19">
    <source>
        <dbReference type="EMBL" id="MFC3195732.1"/>
    </source>
</evidence>
<sequence>MNSFKSIFLLMLFHGLVLADVDDDPASPDEDSEQLEDIQVTASSSGLISYVSATGAKTDTPIVDTASSVSVLTAQRIADLGAETVQDALGYVAGVYNGPYGVDSRGDWSQIRSVSPVQYLDGLRTNFNFYNNTRPNPYTLQQVEILKGPSSVLYGQGSLGGIINMVSKKPQTEFSGQLWGQLGSFDRRQLAIDVTGAVNQQASVLYRAVALLRDSGSQTDFVDDDSLLFNPSVTIHLSDMTELTVIGHWQNSETGSSTQFFPHEGTRLPAPNGPIPVNRFVSEPAFDGYDSEQQALTALLQHDFSNGWSVQAGSRYSDSTVDYRTMYGWPPVFQADDRSLLRSIYISDNQARTLTTDLRLHGNHMWGNSLHKVVLGIDYQNAKTDNDSLFLFGQGGLLDLYDPVYGMISNFPSMDEVIDTPANHILQTGVYLQDQIYLGDNWIISAALRHDRVKNKTAVTTSQLSEATTGKFGLMYQFANNWSPYLSYSESFEPIVGEDAYGQSYEPKSGEQFELGLKYQPAGTEHLLTASVYQITEQNRTTPLSAADLNDPAVINPAGSIQVGAAEITGLELEGQFEWQTIDVYASYAYTDSEITQSNTLGELGARLAATPDHMFSSWLTWRPEHFWPGFKIGAGIRYVGETSDGSARVVAEDGSVLNEPLLTRDYTLLDFMLGYESGPYDFSFNVDNLTDKTVTTSCLARGDCFYGQKRTITASVKYQF</sequence>
<evidence type="ECO:0000256" key="12">
    <source>
        <dbReference type="ARBA" id="ARBA00023170"/>
    </source>
</evidence>
<keyword evidence="10 15" id="KW-0798">TonB box</keyword>
<evidence type="ECO:0000256" key="13">
    <source>
        <dbReference type="ARBA" id="ARBA00023237"/>
    </source>
</evidence>
<dbReference type="InterPro" id="IPR010105">
    <property type="entry name" value="TonB_sidphr_rcpt"/>
</dbReference>
<feature type="chain" id="PRO_5047145433" evidence="16">
    <location>
        <begin position="20"/>
        <end position="721"/>
    </location>
</feature>
<evidence type="ECO:0000256" key="4">
    <source>
        <dbReference type="ARBA" id="ARBA00022452"/>
    </source>
</evidence>
<dbReference type="Proteomes" id="UP001595533">
    <property type="component" value="Unassembled WGS sequence"/>
</dbReference>
<keyword evidence="5" id="KW-0410">Iron transport</keyword>
<accession>A0ABV7JK71</accession>
<dbReference type="InterPro" id="IPR000531">
    <property type="entry name" value="Beta-barrel_TonB"/>
</dbReference>
<dbReference type="EMBL" id="JBHRTS010000010">
    <property type="protein sequence ID" value="MFC3195732.1"/>
    <property type="molecule type" value="Genomic_DNA"/>
</dbReference>
<feature type="signal peptide" evidence="16">
    <location>
        <begin position="1"/>
        <end position="19"/>
    </location>
</feature>
<keyword evidence="8" id="KW-0408">Iron</keyword>
<comment type="caution">
    <text evidence="19">The sequence shown here is derived from an EMBL/GenBank/DDBJ whole genome shotgun (WGS) entry which is preliminary data.</text>
</comment>
<dbReference type="RefSeq" id="WP_077412516.1">
    <property type="nucleotide sequence ID" value="NZ_JBHRTS010000010.1"/>
</dbReference>
<comment type="subcellular location">
    <subcellularLocation>
        <location evidence="1 14">Cell outer membrane</location>
        <topology evidence="1 14">Multi-pass membrane protein</topology>
    </subcellularLocation>
</comment>
<keyword evidence="4 14" id="KW-1134">Transmembrane beta strand</keyword>
<organism evidence="19 20">
    <name type="scientific">Marinicella sediminis</name>
    <dbReference type="NCBI Taxonomy" id="1792834"/>
    <lineage>
        <taxon>Bacteria</taxon>
        <taxon>Pseudomonadati</taxon>
        <taxon>Pseudomonadota</taxon>
        <taxon>Gammaproteobacteria</taxon>
        <taxon>Lysobacterales</taxon>
        <taxon>Marinicellaceae</taxon>
        <taxon>Marinicella</taxon>
    </lineage>
</organism>
<dbReference type="Pfam" id="PF07715">
    <property type="entry name" value="Plug"/>
    <property type="match status" value="1"/>
</dbReference>
<dbReference type="Pfam" id="PF00593">
    <property type="entry name" value="TonB_dep_Rec_b-barrel"/>
    <property type="match status" value="1"/>
</dbReference>
<evidence type="ECO:0000259" key="17">
    <source>
        <dbReference type="Pfam" id="PF00593"/>
    </source>
</evidence>
<keyword evidence="7 16" id="KW-0732">Signal</keyword>
<dbReference type="SUPFAM" id="SSF56935">
    <property type="entry name" value="Porins"/>
    <property type="match status" value="1"/>
</dbReference>
<proteinExistence type="inferred from homology"/>
<keyword evidence="20" id="KW-1185">Reference proteome</keyword>
<evidence type="ECO:0000313" key="20">
    <source>
        <dbReference type="Proteomes" id="UP001595533"/>
    </source>
</evidence>
<evidence type="ECO:0000256" key="16">
    <source>
        <dbReference type="SAM" id="SignalP"/>
    </source>
</evidence>
<evidence type="ECO:0000259" key="18">
    <source>
        <dbReference type="Pfam" id="PF07715"/>
    </source>
</evidence>
<dbReference type="InterPro" id="IPR012910">
    <property type="entry name" value="Plug_dom"/>
</dbReference>
<evidence type="ECO:0000256" key="14">
    <source>
        <dbReference type="PROSITE-ProRule" id="PRU01360"/>
    </source>
</evidence>
<evidence type="ECO:0000256" key="8">
    <source>
        <dbReference type="ARBA" id="ARBA00023004"/>
    </source>
</evidence>
<evidence type="ECO:0000256" key="11">
    <source>
        <dbReference type="ARBA" id="ARBA00023136"/>
    </source>
</evidence>
<evidence type="ECO:0000256" key="3">
    <source>
        <dbReference type="ARBA" id="ARBA00022448"/>
    </source>
</evidence>
<feature type="domain" description="TonB-dependent receptor-like beta-barrel" evidence="17">
    <location>
        <begin position="241"/>
        <end position="690"/>
    </location>
</feature>
<dbReference type="PANTHER" id="PTHR32552:SF68">
    <property type="entry name" value="FERRICHROME OUTER MEMBRANE TRANSPORTER_PHAGE RECEPTOR"/>
    <property type="match status" value="1"/>
</dbReference>
<evidence type="ECO:0000256" key="10">
    <source>
        <dbReference type="ARBA" id="ARBA00023077"/>
    </source>
</evidence>
<keyword evidence="13 14" id="KW-0998">Cell outer membrane</keyword>
<evidence type="ECO:0000256" key="5">
    <source>
        <dbReference type="ARBA" id="ARBA00022496"/>
    </source>
</evidence>
<name>A0ABV7JK71_9GAMM</name>
<dbReference type="Gene3D" id="2.170.130.10">
    <property type="entry name" value="TonB-dependent receptor, plug domain"/>
    <property type="match status" value="1"/>
</dbReference>
<protein>
    <submittedName>
        <fullName evidence="19">TonB-dependent siderophore receptor</fullName>
    </submittedName>
</protein>
<feature type="domain" description="TonB-dependent receptor plug" evidence="18">
    <location>
        <begin position="63"/>
        <end position="162"/>
    </location>
</feature>